<name>A0A2K9Z9D9_RHILE</name>
<dbReference type="AlphaFoldDB" id="A0A2K9Z9D9"/>
<dbReference type="Proteomes" id="UP000238523">
    <property type="component" value="Chromosome"/>
</dbReference>
<protein>
    <submittedName>
        <fullName evidence="1">Uncharacterized protein</fullName>
    </submittedName>
</protein>
<sequence length="57" mass="6476">MFEYVLLLQPLDEASHTASQKSVMRSFVRIALTFTRLSCLSRPIRDEPHDSEPPTGT</sequence>
<proteinExistence type="predicted"/>
<reference evidence="1 2" key="1">
    <citation type="submission" date="2017-11" db="EMBL/GenBank/DDBJ databases">
        <title>Complete genome of Rhizobium leguminosarum Norway, an ineffective micro-symbiont.</title>
        <authorList>
            <person name="Hoffrichter A."/>
            <person name="Liang J."/>
            <person name="Brachmann A."/>
            <person name="Marin M."/>
        </authorList>
    </citation>
    <scope>NUCLEOTIDE SEQUENCE [LARGE SCALE GENOMIC DNA]</scope>
    <source>
        <strain evidence="1 2">Norway</strain>
    </source>
</reference>
<dbReference type="EMBL" id="CP025012">
    <property type="protein sequence ID" value="AUW44848.1"/>
    <property type="molecule type" value="Genomic_DNA"/>
</dbReference>
<accession>A0A2K9Z9D9</accession>
<gene>
    <name evidence="1" type="ORF">CUJ84_Chr004543</name>
</gene>
<evidence type="ECO:0000313" key="2">
    <source>
        <dbReference type="Proteomes" id="UP000238523"/>
    </source>
</evidence>
<organism evidence="1 2">
    <name type="scientific">Rhizobium leguminosarum</name>
    <dbReference type="NCBI Taxonomy" id="384"/>
    <lineage>
        <taxon>Bacteria</taxon>
        <taxon>Pseudomonadati</taxon>
        <taxon>Pseudomonadota</taxon>
        <taxon>Alphaproteobacteria</taxon>
        <taxon>Hyphomicrobiales</taxon>
        <taxon>Rhizobiaceae</taxon>
        <taxon>Rhizobium/Agrobacterium group</taxon>
        <taxon>Rhizobium</taxon>
    </lineage>
</organism>
<evidence type="ECO:0000313" key="1">
    <source>
        <dbReference type="EMBL" id="AUW44848.1"/>
    </source>
</evidence>